<comment type="cofactor">
    <cofactor evidence="11">
        <name>Zn(2+)</name>
        <dbReference type="ChEBI" id="CHEBI:29105"/>
    </cofactor>
    <text evidence="11">Binds 1 zinc ion per subunit.</text>
</comment>
<dbReference type="EMBL" id="FOCF01000005">
    <property type="protein sequence ID" value="SEN24173.1"/>
    <property type="molecule type" value="Genomic_DNA"/>
</dbReference>
<dbReference type="PANTHER" id="PTHR42945:SF1">
    <property type="entry name" value="HISTIDINE BIOSYNTHESIS BIFUNCTIONAL PROTEIN HIS7"/>
    <property type="match status" value="1"/>
</dbReference>
<feature type="binding site" evidence="11">
    <location>
        <position position="83"/>
    </location>
    <ligand>
        <name>Zn(2+)</name>
        <dbReference type="ChEBI" id="CHEBI:29105"/>
        <note>ligand shared between dimeric partners</note>
    </ligand>
</feature>
<comment type="catalytic activity">
    <reaction evidence="1 11">
        <text>1-(5-phospho-beta-D-ribosyl)-5'-AMP + H2O = 1-(5-phospho-beta-D-ribosyl)-5-[(5-phospho-beta-D-ribosylamino)methylideneamino]imidazole-4-carboxamide</text>
        <dbReference type="Rhea" id="RHEA:20049"/>
        <dbReference type="ChEBI" id="CHEBI:15377"/>
        <dbReference type="ChEBI" id="CHEBI:58435"/>
        <dbReference type="ChEBI" id="CHEBI:59457"/>
        <dbReference type="EC" id="3.5.4.19"/>
    </reaction>
</comment>
<dbReference type="InterPro" id="IPR002496">
    <property type="entry name" value="PRib_AMP_CycHydrolase_dom"/>
</dbReference>
<keyword evidence="8 11" id="KW-0028">Amino-acid biosynthesis</keyword>
<keyword evidence="14" id="KW-1185">Reference proteome</keyword>
<dbReference type="RefSeq" id="WP_093665879.1">
    <property type="nucleotide sequence ID" value="NZ_FOCF01000005.1"/>
</dbReference>
<dbReference type="GO" id="GO:0000287">
    <property type="term" value="F:magnesium ion binding"/>
    <property type="evidence" value="ECO:0007669"/>
    <property type="project" value="UniProtKB-UniRule"/>
</dbReference>
<comment type="pathway">
    <text evidence="4">Amino-acid biosynthesis; L-histidine biosynthesis; L-histidine from 5-phospho-alpha-D-ribose 1-diphosphate: step 2/9.</text>
</comment>
<keyword evidence="10 11" id="KW-0368">Histidine biosynthesis</keyword>
<dbReference type="GO" id="GO:0004636">
    <property type="term" value="F:phosphoribosyl-ATP diphosphatase activity"/>
    <property type="evidence" value="ECO:0007669"/>
    <property type="project" value="UniProtKB-EC"/>
</dbReference>
<dbReference type="GO" id="GO:0004635">
    <property type="term" value="F:phosphoribosyl-AMP cyclohydrolase activity"/>
    <property type="evidence" value="ECO:0007669"/>
    <property type="project" value="UniProtKB-UniRule"/>
</dbReference>
<evidence type="ECO:0000256" key="11">
    <source>
        <dbReference type="HAMAP-Rule" id="MF_01021"/>
    </source>
</evidence>
<feature type="binding site" evidence="11">
    <location>
        <position position="84"/>
    </location>
    <ligand>
        <name>Mg(2+)</name>
        <dbReference type="ChEBI" id="CHEBI:18420"/>
    </ligand>
</feature>
<dbReference type="NCBIfam" id="NF000768">
    <property type="entry name" value="PRK00051.1"/>
    <property type="match status" value="1"/>
</dbReference>
<dbReference type="STRING" id="1166340.SAMN05192583_2343"/>
<dbReference type="GO" id="GO:0005737">
    <property type="term" value="C:cytoplasm"/>
    <property type="evidence" value="ECO:0007669"/>
    <property type="project" value="UniProtKB-SubCell"/>
</dbReference>
<comment type="pathway">
    <text evidence="3 11">Amino-acid biosynthesis; L-histidine biosynthesis; L-histidine from 5-phospho-alpha-D-ribose 1-diphosphate: step 3/9.</text>
</comment>
<comment type="similarity">
    <text evidence="5">In the C-terminal section; belongs to the PRA-PH family.</text>
</comment>
<feature type="binding site" evidence="11">
    <location>
        <position position="99"/>
    </location>
    <ligand>
        <name>Zn(2+)</name>
        <dbReference type="ChEBI" id="CHEBI:29105"/>
        <note>ligand shared between dimeric partners</note>
    </ligand>
</feature>
<evidence type="ECO:0000256" key="6">
    <source>
        <dbReference type="ARBA" id="ARBA00008299"/>
    </source>
</evidence>
<organism evidence="13 14">
    <name type="scientific">Sphingomonas gellani</name>
    <dbReference type="NCBI Taxonomy" id="1166340"/>
    <lineage>
        <taxon>Bacteria</taxon>
        <taxon>Pseudomonadati</taxon>
        <taxon>Pseudomonadota</taxon>
        <taxon>Alphaproteobacteria</taxon>
        <taxon>Sphingomonadales</taxon>
        <taxon>Sphingomonadaceae</taxon>
        <taxon>Sphingomonas</taxon>
    </lineage>
</organism>
<dbReference type="UniPathway" id="UPA00031">
    <property type="reaction ID" value="UER00008"/>
</dbReference>
<feature type="binding site" evidence="11">
    <location>
        <position position="82"/>
    </location>
    <ligand>
        <name>Mg(2+)</name>
        <dbReference type="ChEBI" id="CHEBI:18420"/>
    </ligand>
</feature>
<dbReference type="Gene3D" id="4.10.80.70">
    <property type="match status" value="1"/>
</dbReference>
<evidence type="ECO:0000256" key="3">
    <source>
        <dbReference type="ARBA" id="ARBA00005169"/>
    </source>
</evidence>
<dbReference type="PANTHER" id="PTHR42945">
    <property type="entry name" value="HISTIDINE BIOSYNTHESIS BIFUNCTIONAL PROTEIN"/>
    <property type="match status" value="1"/>
</dbReference>
<feature type="binding site" evidence="11">
    <location>
        <position position="106"/>
    </location>
    <ligand>
        <name>Zn(2+)</name>
        <dbReference type="ChEBI" id="CHEBI:29105"/>
        <note>ligand shared between dimeric partners</note>
    </ligand>
</feature>
<evidence type="ECO:0000256" key="7">
    <source>
        <dbReference type="ARBA" id="ARBA00022490"/>
    </source>
</evidence>
<evidence type="ECO:0000256" key="10">
    <source>
        <dbReference type="ARBA" id="ARBA00023102"/>
    </source>
</evidence>
<comment type="function">
    <text evidence="11">Catalyzes the hydrolysis of the adenine ring of phosphoribosyl-AMP.</text>
</comment>
<comment type="similarity">
    <text evidence="6">In the N-terminal section; belongs to the PRA-CH family.</text>
</comment>
<protein>
    <recommendedName>
        <fullName evidence="11">Phosphoribosyl-AMP cyclohydrolase</fullName>
        <shortName evidence="11">PRA-CH</shortName>
        <ecNumber evidence="11">3.5.4.19</ecNumber>
    </recommendedName>
</protein>
<comment type="similarity">
    <text evidence="11">Belongs to the PRA-CH family.</text>
</comment>
<dbReference type="HAMAP" id="MF_01021">
    <property type="entry name" value="HisI"/>
    <property type="match status" value="1"/>
</dbReference>
<reference evidence="14" key="1">
    <citation type="submission" date="2016-10" db="EMBL/GenBank/DDBJ databases">
        <authorList>
            <person name="Varghese N."/>
            <person name="Submissions S."/>
        </authorList>
    </citation>
    <scope>NUCLEOTIDE SEQUENCE [LARGE SCALE GENOMIC DNA]</scope>
    <source>
        <strain evidence="14">S6-262</strain>
    </source>
</reference>
<evidence type="ECO:0000256" key="8">
    <source>
        <dbReference type="ARBA" id="ARBA00022605"/>
    </source>
</evidence>
<evidence type="ECO:0000256" key="9">
    <source>
        <dbReference type="ARBA" id="ARBA00022801"/>
    </source>
</evidence>
<keyword evidence="7 11" id="KW-0963">Cytoplasm</keyword>
<evidence type="ECO:0000256" key="2">
    <source>
        <dbReference type="ARBA" id="ARBA00001460"/>
    </source>
</evidence>
<proteinExistence type="inferred from homology"/>
<dbReference type="GO" id="GO:0000105">
    <property type="term" value="P:L-histidine biosynthetic process"/>
    <property type="evidence" value="ECO:0007669"/>
    <property type="project" value="UniProtKB-UniRule"/>
</dbReference>
<keyword evidence="11" id="KW-0862">Zinc</keyword>
<comment type="subcellular location">
    <subcellularLocation>
        <location evidence="11">Cytoplasm</location>
    </subcellularLocation>
</comment>
<name>A0A1H8EXF3_9SPHN</name>
<dbReference type="OrthoDB" id="9795769at2"/>
<dbReference type="SUPFAM" id="SSF141734">
    <property type="entry name" value="HisI-like"/>
    <property type="match status" value="1"/>
</dbReference>
<dbReference type="InterPro" id="IPR026660">
    <property type="entry name" value="PRA-CH"/>
</dbReference>
<keyword evidence="9 11" id="KW-0378">Hydrolase</keyword>
<dbReference type="InterPro" id="IPR038019">
    <property type="entry name" value="PRib_AMP_CycHydrolase_sf"/>
</dbReference>
<gene>
    <name evidence="11" type="primary">hisI</name>
    <name evidence="13" type="ORF">SAMN05192583_2343</name>
</gene>
<comment type="cofactor">
    <cofactor evidence="11">
        <name>Mg(2+)</name>
        <dbReference type="ChEBI" id="CHEBI:18420"/>
    </cofactor>
    <text evidence="11">Binds 1 Mg(2+) ion per subunit.</text>
</comment>
<evidence type="ECO:0000256" key="4">
    <source>
        <dbReference type="ARBA" id="ARBA00005204"/>
    </source>
</evidence>
<dbReference type="Gene3D" id="3.10.20.810">
    <property type="entry name" value="Phosphoribosyl-AMP cyclohydrolase"/>
    <property type="match status" value="1"/>
</dbReference>
<evidence type="ECO:0000313" key="14">
    <source>
        <dbReference type="Proteomes" id="UP000199206"/>
    </source>
</evidence>
<comment type="subunit">
    <text evidence="11">Homodimer.</text>
</comment>
<feature type="domain" description="Phosphoribosyl-AMP cyclohydrolase" evidence="12">
    <location>
        <begin position="35"/>
        <end position="108"/>
    </location>
</feature>
<comment type="catalytic activity">
    <reaction evidence="2">
        <text>1-(5-phospho-beta-D-ribosyl)-ATP + H2O = 1-(5-phospho-beta-D-ribosyl)-5'-AMP + diphosphate + H(+)</text>
        <dbReference type="Rhea" id="RHEA:22828"/>
        <dbReference type="ChEBI" id="CHEBI:15377"/>
        <dbReference type="ChEBI" id="CHEBI:15378"/>
        <dbReference type="ChEBI" id="CHEBI:33019"/>
        <dbReference type="ChEBI" id="CHEBI:59457"/>
        <dbReference type="ChEBI" id="CHEBI:73183"/>
        <dbReference type="EC" id="3.6.1.31"/>
    </reaction>
</comment>
<evidence type="ECO:0000256" key="1">
    <source>
        <dbReference type="ARBA" id="ARBA00000024"/>
    </source>
</evidence>
<feature type="binding site" evidence="11">
    <location>
        <position position="86"/>
    </location>
    <ligand>
        <name>Mg(2+)</name>
        <dbReference type="ChEBI" id="CHEBI:18420"/>
    </ligand>
</feature>
<evidence type="ECO:0000256" key="5">
    <source>
        <dbReference type="ARBA" id="ARBA00007731"/>
    </source>
</evidence>
<sequence length="120" mass="13156">MIDDRDTGLSLRPRFDAAGLLTAVVQDAATREVLMVAHMDAEALRLTRETGAAHFWSRSRQRIWKKGESSGNVLHVEELRIDCDQDAVLVLARPAGPACHTGARSCFYRVIADDVLVPAG</sequence>
<keyword evidence="11" id="KW-0479">Metal-binding</keyword>
<accession>A0A1H8EXF3</accession>
<dbReference type="GO" id="GO:0008270">
    <property type="term" value="F:zinc ion binding"/>
    <property type="evidence" value="ECO:0007669"/>
    <property type="project" value="UniProtKB-UniRule"/>
</dbReference>
<evidence type="ECO:0000259" key="12">
    <source>
        <dbReference type="Pfam" id="PF01502"/>
    </source>
</evidence>
<keyword evidence="11" id="KW-0460">Magnesium</keyword>
<dbReference type="EC" id="3.5.4.19" evidence="11"/>
<dbReference type="AlphaFoldDB" id="A0A1H8EXF3"/>
<dbReference type="FunFam" id="3.10.20.810:FF:000001">
    <property type="entry name" value="Histidine biosynthesis bifunctional protein HisIE"/>
    <property type="match status" value="1"/>
</dbReference>
<evidence type="ECO:0000313" key="13">
    <source>
        <dbReference type="EMBL" id="SEN24173.1"/>
    </source>
</evidence>
<dbReference type="Proteomes" id="UP000199206">
    <property type="component" value="Unassembled WGS sequence"/>
</dbReference>
<dbReference type="Pfam" id="PF01502">
    <property type="entry name" value="PRA-CH"/>
    <property type="match status" value="1"/>
</dbReference>